<protein>
    <submittedName>
        <fullName evidence="2">Uncharacterized protein</fullName>
    </submittedName>
</protein>
<accession>A0A1A6A1U2</accession>
<evidence type="ECO:0000313" key="2">
    <source>
        <dbReference type="EMBL" id="OBR84020.1"/>
    </source>
</evidence>
<name>A0A1A6A1U2_9TREE</name>
<sequence>MANQQDRKKPRALTIPEMWISWDLMLDNPVPQSRLLDGTLGKDSLPSAALNEERGHS</sequence>
<gene>
    <name evidence="2" type="ORF">I303_06307</name>
</gene>
<dbReference type="EMBL" id="KI894033">
    <property type="protein sequence ID" value="OBR84020.1"/>
    <property type="molecule type" value="Genomic_DNA"/>
</dbReference>
<feature type="region of interest" description="Disordered" evidence="1">
    <location>
        <begin position="37"/>
        <end position="57"/>
    </location>
</feature>
<dbReference type="STRING" id="1296121.A0A1A6A1U2"/>
<proteinExistence type="predicted"/>
<evidence type="ECO:0000256" key="1">
    <source>
        <dbReference type="SAM" id="MobiDB-lite"/>
    </source>
</evidence>
<reference evidence="2" key="1">
    <citation type="submission" date="2013-07" db="EMBL/GenBank/DDBJ databases">
        <title>The Genome Sequence of Cryptococcus dejecticola CBS10117.</title>
        <authorList>
            <consortium name="The Broad Institute Genome Sequencing Platform"/>
            <person name="Cuomo C."/>
            <person name="Litvintseva A."/>
            <person name="Chen Y."/>
            <person name="Heitman J."/>
            <person name="Sun S."/>
            <person name="Springer D."/>
            <person name="Dromer F."/>
            <person name="Young S.K."/>
            <person name="Zeng Q."/>
            <person name="Gargeya S."/>
            <person name="Fitzgerald M."/>
            <person name="Abouelleil A."/>
            <person name="Alvarado L."/>
            <person name="Berlin A.M."/>
            <person name="Chapman S.B."/>
            <person name="Dewar J."/>
            <person name="Goldberg J."/>
            <person name="Griggs A."/>
            <person name="Gujja S."/>
            <person name="Hansen M."/>
            <person name="Howarth C."/>
            <person name="Imamovic A."/>
            <person name="Larimer J."/>
            <person name="McCowan C."/>
            <person name="Murphy C."/>
            <person name="Pearson M."/>
            <person name="Priest M."/>
            <person name="Roberts A."/>
            <person name="Saif S."/>
            <person name="Shea T."/>
            <person name="Sykes S."/>
            <person name="Wortman J."/>
            <person name="Nusbaum C."/>
            <person name="Birren B."/>
        </authorList>
    </citation>
    <scope>NUCLEOTIDE SEQUENCE [LARGE SCALE GENOMIC DNA]</scope>
    <source>
        <strain evidence="2">CBS 10117</strain>
    </source>
</reference>
<dbReference type="VEuPathDB" id="FungiDB:I303_06307"/>
<organism evidence="2">
    <name type="scientific">Kwoniella dejecticola CBS 10117</name>
    <dbReference type="NCBI Taxonomy" id="1296121"/>
    <lineage>
        <taxon>Eukaryota</taxon>
        <taxon>Fungi</taxon>
        <taxon>Dikarya</taxon>
        <taxon>Basidiomycota</taxon>
        <taxon>Agaricomycotina</taxon>
        <taxon>Tremellomycetes</taxon>
        <taxon>Tremellales</taxon>
        <taxon>Cryptococcaceae</taxon>
        <taxon>Kwoniella</taxon>
    </lineage>
</organism>
<dbReference type="AlphaFoldDB" id="A0A1A6A1U2"/>